<name>A0ABR9MZY5_9MICO</name>
<dbReference type="CDD" id="cd14814">
    <property type="entry name" value="Peptidase_M15"/>
    <property type="match status" value="1"/>
</dbReference>
<reference evidence="2 3" key="1">
    <citation type="submission" date="2020-10" db="EMBL/GenBank/DDBJ databases">
        <title>Myceligenerans pegani sp. nov., an endophytic actinomycete isolated from Peganum harmala L. in Xinjiang, China.</title>
        <authorList>
            <person name="Xin L."/>
        </authorList>
    </citation>
    <scope>NUCLEOTIDE SEQUENCE [LARGE SCALE GENOMIC DNA]</scope>
    <source>
        <strain evidence="2 3">TRM65318</strain>
    </source>
</reference>
<sequence length="146" mass="15609">MPRHVAGRAAEAGNYRNGRIPSHLLCDVSFAAGQRLRCDAAVAIERLNVAFRAAFGRDLAVRDSYRSYEAQVAVAASKGALAAPPGTSNHGWGRAVDLSGGIQYFGTAEHRWMVANAGVHGWNHPEWAGPGGSKPEAWHWEYGTAG</sequence>
<dbReference type="GO" id="GO:0004180">
    <property type="term" value="F:carboxypeptidase activity"/>
    <property type="evidence" value="ECO:0007669"/>
    <property type="project" value="UniProtKB-KW"/>
</dbReference>
<keyword evidence="2" id="KW-0121">Carboxypeptidase</keyword>
<evidence type="ECO:0000259" key="1">
    <source>
        <dbReference type="Pfam" id="PF02557"/>
    </source>
</evidence>
<dbReference type="EMBL" id="JADAQT010000094">
    <property type="protein sequence ID" value="MBE1876947.1"/>
    <property type="molecule type" value="Genomic_DNA"/>
</dbReference>
<keyword evidence="2" id="KW-0645">Protease</keyword>
<keyword evidence="3" id="KW-1185">Reference proteome</keyword>
<dbReference type="Proteomes" id="UP000625527">
    <property type="component" value="Unassembled WGS sequence"/>
</dbReference>
<protein>
    <submittedName>
        <fullName evidence="2">D-alanyl-D-alanine carboxypeptidase family protein</fullName>
    </submittedName>
</protein>
<dbReference type="InterPro" id="IPR009045">
    <property type="entry name" value="Zn_M74/Hedgehog-like"/>
</dbReference>
<feature type="domain" description="D-alanyl-D-alanine carboxypeptidase-like core" evidence="1">
    <location>
        <begin position="35"/>
        <end position="142"/>
    </location>
</feature>
<evidence type="ECO:0000313" key="2">
    <source>
        <dbReference type="EMBL" id="MBE1876947.1"/>
    </source>
</evidence>
<accession>A0ABR9MZY5</accession>
<comment type="caution">
    <text evidence="2">The sequence shown here is derived from an EMBL/GenBank/DDBJ whole genome shotgun (WGS) entry which is preliminary data.</text>
</comment>
<dbReference type="InterPro" id="IPR003709">
    <property type="entry name" value="VanY-like_core_dom"/>
</dbReference>
<evidence type="ECO:0000313" key="3">
    <source>
        <dbReference type="Proteomes" id="UP000625527"/>
    </source>
</evidence>
<gene>
    <name evidence="2" type="ORF">IHE71_14730</name>
</gene>
<proteinExistence type="predicted"/>
<dbReference type="Gene3D" id="3.30.1380.10">
    <property type="match status" value="1"/>
</dbReference>
<organism evidence="2 3">
    <name type="scientific">Myceligenerans pegani</name>
    <dbReference type="NCBI Taxonomy" id="2776917"/>
    <lineage>
        <taxon>Bacteria</taxon>
        <taxon>Bacillati</taxon>
        <taxon>Actinomycetota</taxon>
        <taxon>Actinomycetes</taxon>
        <taxon>Micrococcales</taxon>
        <taxon>Promicromonosporaceae</taxon>
        <taxon>Myceligenerans</taxon>
    </lineage>
</organism>
<keyword evidence="2" id="KW-0378">Hydrolase</keyword>
<dbReference type="Pfam" id="PF02557">
    <property type="entry name" value="VanY"/>
    <property type="match status" value="1"/>
</dbReference>
<dbReference type="SUPFAM" id="SSF55166">
    <property type="entry name" value="Hedgehog/DD-peptidase"/>
    <property type="match status" value="1"/>
</dbReference>